<evidence type="ECO:0000313" key="2">
    <source>
        <dbReference type="EMBL" id="KAJ8021129.1"/>
    </source>
</evidence>
<sequence>MYKSPKGTIDLKPNSIQSQLTPTPIFYPHPQCHPKHTFTCIPYSQALRVIRNCSEENTSHHLSELNKQFIRRGYSSHVVKEQIHNAQQLSRDDLLTYKQKENNTRVPLVITYSPILYSI</sequence>
<dbReference type="InterPro" id="IPR058912">
    <property type="entry name" value="HTH_animal"/>
</dbReference>
<dbReference type="Proteomes" id="UP001152320">
    <property type="component" value="Chromosome 22"/>
</dbReference>
<name>A0A9Q0YFS4_HOLLE</name>
<dbReference type="OrthoDB" id="6128308at2759"/>
<keyword evidence="3" id="KW-1185">Reference proteome</keyword>
<evidence type="ECO:0000313" key="3">
    <source>
        <dbReference type="Proteomes" id="UP001152320"/>
    </source>
</evidence>
<evidence type="ECO:0000259" key="1">
    <source>
        <dbReference type="Pfam" id="PF26215"/>
    </source>
</evidence>
<comment type="caution">
    <text evidence="2">The sequence shown here is derived from an EMBL/GenBank/DDBJ whole genome shotgun (WGS) entry which is preliminary data.</text>
</comment>
<dbReference type="Pfam" id="PF26215">
    <property type="entry name" value="HTH_animal"/>
    <property type="match status" value="1"/>
</dbReference>
<accession>A0A9Q0YFS4</accession>
<organism evidence="2 3">
    <name type="scientific">Holothuria leucospilota</name>
    <name type="common">Black long sea cucumber</name>
    <name type="synonym">Mertensiothuria leucospilota</name>
    <dbReference type="NCBI Taxonomy" id="206669"/>
    <lineage>
        <taxon>Eukaryota</taxon>
        <taxon>Metazoa</taxon>
        <taxon>Echinodermata</taxon>
        <taxon>Eleutherozoa</taxon>
        <taxon>Echinozoa</taxon>
        <taxon>Holothuroidea</taxon>
        <taxon>Aspidochirotacea</taxon>
        <taxon>Aspidochirotida</taxon>
        <taxon>Holothuriidae</taxon>
        <taxon>Holothuria</taxon>
    </lineage>
</organism>
<dbReference type="AlphaFoldDB" id="A0A9Q0YFS4"/>
<feature type="domain" description="Helix-turn-helix" evidence="1">
    <location>
        <begin position="32"/>
        <end position="84"/>
    </location>
</feature>
<reference evidence="2" key="1">
    <citation type="submission" date="2021-10" db="EMBL/GenBank/DDBJ databases">
        <title>Tropical sea cucumber genome reveals ecological adaptation and Cuvierian tubules defense mechanism.</title>
        <authorList>
            <person name="Chen T."/>
        </authorList>
    </citation>
    <scope>NUCLEOTIDE SEQUENCE</scope>
    <source>
        <strain evidence="2">Nanhai2018</strain>
        <tissue evidence="2">Muscle</tissue>
    </source>
</reference>
<dbReference type="EMBL" id="JAIZAY010000022">
    <property type="protein sequence ID" value="KAJ8021129.1"/>
    <property type="molecule type" value="Genomic_DNA"/>
</dbReference>
<gene>
    <name evidence="2" type="ORF">HOLleu_40909</name>
</gene>
<proteinExistence type="predicted"/>
<protein>
    <recommendedName>
        <fullName evidence="1">Helix-turn-helix domain-containing protein</fullName>
    </recommendedName>
</protein>